<dbReference type="PANTHER" id="PTHR22706:SF1">
    <property type="entry name" value="ASSEMBLY FACTOR FOR SPINDLE MICROTUBULES"/>
    <property type="match status" value="1"/>
</dbReference>
<feature type="compositionally biased region" description="Low complexity" evidence="6">
    <location>
        <begin position="158"/>
        <end position="184"/>
    </location>
</feature>
<dbReference type="PROSITE" id="PS50096">
    <property type="entry name" value="IQ"/>
    <property type="match status" value="7"/>
</dbReference>
<dbReference type="SUPFAM" id="SSF47769">
    <property type="entry name" value="SAM/Pointed domain"/>
    <property type="match status" value="1"/>
</dbReference>
<accession>W4GXP1</accession>
<dbReference type="Gene3D" id="1.10.150.50">
    <property type="entry name" value="Transcription Factor, Ets-1"/>
    <property type="match status" value="1"/>
</dbReference>
<dbReference type="EMBL" id="KI913119">
    <property type="protein sequence ID" value="ETV84495.1"/>
    <property type="molecule type" value="Genomic_DNA"/>
</dbReference>
<keyword evidence="3" id="KW-0677">Repeat</keyword>
<feature type="compositionally biased region" description="Polar residues" evidence="6">
    <location>
        <begin position="212"/>
        <end position="221"/>
    </location>
</feature>
<evidence type="ECO:0000259" key="8">
    <source>
        <dbReference type="PROSITE" id="PS50119"/>
    </source>
</evidence>
<evidence type="ECO:0000259" key="7">
    <source>
        <dbReference type="PROSITE" id="PS50020"/>
    </source>
</evidence>
<dbReference type="InterPro" id="IPR000048">
    <property type="entry name" value="IQ_motif_EF-hand-BS"/>
</dbReference>
<sequence>MAGRKKATPTEKSSRPELVAFVTSVANESSPDYRALSARRPSALNDIISVLRNGANHIHERAVAARALGLLMDRDVALRQRMKVDSDTLVDSLLQIINSCRHAKSQSTEYRKMHVNCCLVISMVMDAPRGDHAAVGSVVAINSDLLKLTAPPAPLVHPPLKSKSSTPSSSPSAAYSPPTVSTAPPSSPSRNQHDADSPPRTTTNKMSRKRSLASTSTTPPSDTGLDLVFRPPTTSRHRSAHSGPRPVSMKSVLFGDEGRVMGLTPSGDNLPIYEFNATFSGYSVPNVYFPFHRPNTSAGTPPPSYTSRDMMRPTTISKPSRAIKSSHQTHALTSTPNIIFPSKLYRDSLQSSHRPRPFVMPPDYMLDMLKTNQMPLSLPFSRHSTCRADSSDSRIQPTPWGEVNRVVLGTSFAKYPQLQSIAFIAEPTTSREQVVPYNNESKCIGGGRTHDEEDDNNLDINSVAYKRRRLLAILHAPIDSTSDMQTLAIKEHTTIMTGFSLTLHQLHDDERSIMTNLSQTILEQRNQLPLKFLFELPGGIGYCRDRLQTSMALWVEEFEVNQQRAAWLQWKALVETFRFKDRMGDFVRQAALKRMRLAMDLMVKAFVHKGWVKWVFTTQIDIWHFRDRHARKIQPHLRRHFAKKAFLASHDVKPVGGCFTDMFLAPPRPNLPFQIPLRVRLERRQLWFAAIAVQAPYRGRRFRKFMRTQRLAATKIQAASRRRQARLKYVAARAKVIRLQAHIRRHLARKAFVRLRNATMMVQRNLRGRMARQFVRLVVLATRRQGEWRWQTVQPLLRLARGHLARQQARAIRAYHANRLRSALLIQKAWYTYNNEWTTFLLLGCLREREVDEKRWERDLHLFHRHQSAARIQTEFRAFVANQRHTMALRIQLAYHCHVARRALARLKARVIAHRRIKWWFRAHHARRHRLATRIQYWWRKAVPGRMLRHLAYVAKVIEAIERRQARVREYNAATTLQAIVHGVWIRYRVKKTKSAMVIQRNVRRRQAQQLAKRLRYDRRVRIATACLDTVYRQVVFRVLERRNLQFRACATQIQRMYRGQKTRQSLAEHWRWLDERTRMARRVQRLWRQTADKRFAKRLLTLQRRRVANPFTAISSLSAVVDTAIEKSLVHFDPYDLLVGLTLIGWLRRLGLDEYYDVLYQHGYTTTTSLSSITDEFLQSTCQIKDKDTKQLFLTGMRYRQWQTDVVEQRKVVAKLEKAAARLDAHFQKALKGLREQQGVVLRWQHKAEKAQAEATEFAHPPKAVRRKLQRAQVALAAAESALEACVKAKGEKEAAAGAAKDKWMQAKADLKPMEANEIKAVFIRQAATYVDSAETIKTLFLDYFPNMDFRAVRFVESLHDKPVTLAQLVRFFGRFTTISDVKFNTALLTTSPHDAEIATHEHKRLQLCTDVLQFAVERCGDLLHVPILGMIDPRQAPSDLSSSVLTVVQGLQQTRSQPLPERPLTLRICLAELLQMEACAMKVQRLWRTRQGRHMAIALRDQQLRSHLAESYAAERNRQNVRKVWEDDLKKAQAMLQARTDAAREAELVAALSMTLRFGYSQEWDDDHQAWYYMHMSTGEKLWDRPSFNRDEFKAVHLLQRLVRRYLGKCRRVAYKRSLDRWAKYERDKVVWDAQWMDRKRFVTLRIGDIQTTTPATIVTWRHDSSHPFSRSALSKGAVLPAIPSTADTLNAWTTLLEQAYHKSVRKDHLTHMLLPVYARPPNAHAAATLEFLRLFSHLRDALRPTGSVKLSMAYTKVDMPFGWSEVPQDTVYYLHEPTGAVSWDVPEFTFDDEYAARKLQSAYRMFQGRKAFKRMLHTFSFVDLLHASIKHGAGVGWVGFGLEGMSLPVYLSRVGLVKQIPSITKTKLNIESFWTVPDDKWLGLGVVWSKEEKALLATAPRPPLGALNGDKHGFHILPTEKVLTQLLMAHFTGQQGRVQSIVRAFRDLPFPVSYKQLEMYIRGYTGRPAQAAENVMEIVPHGSTTIENEVDLYKLFRHALRRCAIVATNLKLNPLAKRLDHVLHVATSILGVACDLKLAVAATPLSLNDLAWVGRTLPCVKGLWENNFRQSGKLTVAQAALWLRQEGVEFMLQYIRSTVAVQSTYRMHVIRKWYMVVVAHRNYSALTIQLAWRCSRARSVRSQYLAEQTSDYEQHYVEASQLYFFVYVPTQERINVSPVDAYGAPIAYRPVVLDRVTRKLILAWPWLASSNQAPDVAAGNVFESNVVCSVCDNERASRVCDVCCTSRGDYIYYCFACYCSAHPPALTWHTYQPLNRLQALALRCVECTRLSSHRCLVCKEDYCDRCVARIHSKGKRATHLIEHYEPKSQVCIECEQRVALKVCTVCADALCEDCASRTHARGNKAKHVMDPLLQPLPPGSEHCIQCKSRVADRTCRHCAGPVCHVCLDTSHPALCLDAQFEAAKRVLLGDNVCVDCGKPADRVCETCGDKYCSVRWMGNPGCFERFHAKGKRIEHVAASLDVPPLVLSPEALALEKKVAAHKHAMQAAADVAAKAQEAAEMDERRQNERVQKAVAADVQRAKRLVATEVPPPESSDVSATTPERRTVVFRKPKKQAPRCTTQGCTAEALRKLPFCPSHCTAQNLLAMGHDAKGAARIMAELEKVKGRHAHEAEFGVSLLEKVRREFKDMAFLINEK</sequence>
<proteinExistence type="predicted"/>
<dbReference type="InterPro" id="IPR001202">
    <property type="entry name" value="WW_dom"/>
</dbReference>
<dbReference type="RefSeq" id="XP_009826187.1">
    <property type="nucleotide sequence ID" value="XM_009827885.1"/>
</dbReference>
<dbReference type="SMART" id="SM00015">
    <property type="entry name" value="IQ"/>
    <property type="match status" value="10"/>
</dbReference>
<feature type="domain" description="WW" evidence="7">
    <location>
        <begin position="1760"/>
        <end position="1791"/>
    </location>
</feature>
<name>W4GXP1_APHAT</name>
<keyword evidence="5" id="KW-0863">Zinc-finger</keyword>
<dbReference type="GO" id="GO:0051295">
    <property type="term" value="P:establishment of meiotic spindle localization"/>
    <property type="evidence" value="ECO:0007669"/>
    <property type="project" value="TreeGrafter"/>
</dbReference>
<dbReference type="PROSITE" id="PS50020">
    <property type="entry name" value="WW_DOMAIN_2"/>
    <property type="match status" value="1"/>
</dbReference>
<dbReference type="PANTHER" id="PTHR22706">
    <property type="entry name" value="ASSEMBLY FACTOR FOR SPINDLE MICROTUBULES"/>
    <property type="match status" value="1"/>
</dbReference>
<evidence type="ECO:0008006" key="10">
    <source>
        <dbReference type="Google" id="ProtNLM"/>
    </source>
</evidence>
<feature type="domain" description="B box-type" evidence="8">
    <location>
        <begin position="2329"/>
        <end position="2375"/>
    </location>
</feature>
<evidence type="ECO:0000256" key="5">
    <source>
        <dbReference type="PROSITE-ProRule" id="PRU00024"/>
    </source>
</evidence>
<dbReference type="GO" id="GO:0005516">
    <property type="term" value="F:calmodulin binding"/>
    <property type="evidence" value="ECO:0007669"/>
    <property type="project" value="UniProtKB-KW"/>
</dbReference>
<evidence type="ECO:0000256" key="4">
    <source>
        <dbReference type="ARBA" id="ARBA00022860"/>
    </source>
</evidence>
<dbReference type="VEuPathDB" id="FungiDB:H257_03685"/>
<dbReference type="InterPro" id="IPR000315">
    <property type="entry name" value="Znf_B-box"/>
</dbReference>
<protein>
    <recommendedName>
        <fullName evidence="10">WW domain-containing protein</fullName>
    </recommendedName>
</protein>
<keyword evidence="5" id="KW-0862">Zinc</keyword>
<dbReference type="GO" id="GO:0008270">
    <property type="term" value="F:zinc ion binding"/>
    <property type="evidence" value="ECO:0007669"/>
    <property type="project" value="UniProtKB-KW"/>
</dbReference>
<dbReference type="OrthoDB" id="191834at2759"/>
<dbReference type="InterPro" id="IPR051185">
    <property type="entry name" value="ASPM"/>
</dbReference>
<keyword evidence="5" id="KW-0479">Metal-binding</keyword>
<dbReference type="PROSITE" id="PS50119">
    <property type="entry name" value="ZF_BBOX"/>
    <property type="match status" value="1"/>
</dbReference>
<organism evidence="9">
    <name type="scientific">Aphanomyces astaci</name>
    <name type="common">Crayfish plague agent</name>
    <dbReference type="NCBI Taxonomy" id="112090"/>
    <lineage>
        <taxon>Eukaryota</taxon>
        <taxon>Sar</taxon>
        <taxon>Stramenopiles</taxon>
        <taxon>Oomycota</taxon>
        <taxon>Saprolegniomycetes</taxon>
        <taxon>Saprolegniales</taxon>
        <taxon>Verrucalvaceae</taxon>
        <taxon>Aphanomyces</taxon>
    </lineage>
</organism>
<dbReference type="GO" id="GO:0007051">
    <property type="term" value="P:spindle organization"/>
    <property type="evidence" value="ECO:0007669"/>
    <property type="project" value="TreeGrafter"/>
</dbReference>
<evidence type="ECO:0000256" key="2">
    <source>
        <dbReference type="ARBA" id="ARBA00022490"/>
    </source>
</evidence>
<evidence type="ECO:0000313" key="9">
    <source>
        <dbReference type="EMBL" id="ETV84495.1"/>
    </source>
</evidence>
<gene>
    <name evidence="9" type="ORF">H257_03685</name>
</gene>
<feature type="region of interest" description="Disordered" evidence="6">
    <location>
        <begin position="157"/>
        <end position="250"/>
    </location>
</feature>
<dbReference type="GO" id="GO:0000278">
    <property type="term" value="P:mitotic cell cycle"/>
    <property type="evidence" value="ECO:0007669"/>
    <property type="project" value="TreeGrafter"/>
</dbReference>
<keyword evidence="2" id="KW-0963">Cytoplasm</keyword>
<dbReference type="Gene3D" id="1.20.5.190">
    <property type="match status" value="1"/>
</dbReference>
<dbReference type="GO" id="GO:0000922">
    <property type="term" value="C:spindle pole"/>
    <property type="evidence" value="ECO:0007669"/>
    <property type="project" value="TreeGrafter"/>
</dbReference>
<reference evidence="9" key="1">
    <citation type="submission" date="2013-12" db="EMBL/GenBank/DDBJ databases">
        <title>The Genome Sequence of Aphanomyces astaci APO3.</title>
        <authorList>
            <consortium name="The Broad Institute Genomics Platform"/>
            <person name="Russ C."/>
            <person name="Tyler B."/>
            <person name="van West P."/>
            <person name="Dieguez-Uribeondo J."/>
            <person name="Young S.K."/>
            <person name="Zeng Q."/>
            <person name="Gargeya S."/>
            <person name="Fitzgerald M."/>
            <person name="Abouelleil A."/>
            <person name="Alvarado L."/>
            <person name="Chapman S.B."/>
            <person name="Gainer-Dewar J."/>
            <person name="Goldberg J."/>
            <person name="Griggs A."/>
            <person name="Gujja S."/>
            <person name="Hansen M."/>
            <person name="Howarth C."/>
            <person name="Imamovic A."/>
            <person name="Ireland A."/>
            <person name="Larimer J."/>
            <person name="McCowan C."/>
            <person name="Murphy C."/>
            <person name="Pearson M."/>
            <person name="Poon T.W."/>
            <person name="Priest M."/>
            <person name="Roberts A."/>
            <person name="Saif S."/>
            <person name="Shea T."/>
            <person name="Sykes S."/>
            <person name="Wortman J."/>
            <person name="Nusbaum C."/>
            <person name="Birren B."/>
        </authorList>
    </citation>
    <scope>NUCLEOTIDE SEQUENCE [LARGE SCALE GENOMIC DNA]</scope>
    <source>
        <strain evidence="9">APO3</strain>
    </source>
</reference>
<dbReference type="CDD" id="cd19757">
    <property type="entry name" value="Bbox1"/>
    <property type="match status" value="1"/>
</dbReference>
<comment type="subcellular location">
    <subcellularLocation>
        <location evidence="1">Cytoplasm</location>
    </subcellularLocation>
</comment>
<keyword evidence="4" id="KW-0112">Calmodulin-binding</keyword>
<dbReference type="InterPro" id="IPR013761">
    <property type="entry name" value="SAM/pointed_sf"/>
</dbReference>
<evidence type="ECO:0000256" key="6">
    <source>
        <dbReference type="SAM" id="MobiDB-lite"/>
    </source>
</evidence>
<evidence type="ECO:0000256" key="1">
    <source>
        <dbReference type="ARBA" id="ARBA00004496"/>
    </source>
</evidence>
<evidence type="ECO:0000256" key="3">
    <source>
        <dbReference type="ARBA" id="ARBA00022737"/>
    </source>
</evidence>
<dbReference type="GeneID" id="20805681"/>
<dbReference type="GO" id="GO:0005737">
    <property type="term" value="C:cytoplasm"/>
    <property type="evidence" value="ECO:0007669"/>
    <property type="project" value="UniProtKB-SubCell"/>
</dbReference>
<dbReference type="STRING" id="112090.W4GXP1"/>